<evidence type="ECO:0000256" key="5">
    <source>
        <dbReference type="ARBA" id="ARBA00023136"/>
    </source>
</evidence>
<evidence type="ECO:0000256" key="1">
    <source>
        <dbReference type="ARBA" id="ARBA00004651"/>
    </source>
</evidence>
<keyword evidence="2" id="KW-1003">Cell membrane</keyword>
<dbReference type="EMBL" id="VIRS01000022">
    <property type="protein sequence ID" value="TQS41865.1"/>
    <property type="molecule type" value="Genomic_DNA"/>
</dbReference>
<feature type="transmembrane region" description="Helical" evidence="6">
    <location>
        <begin position="358"/>
        <end position="378"/>
    </location>
</feature>
<keyword evidence="9" id="KW-1185">Reference proteome</keyword>
<comment type="subcellular location">
    <subcellularLocation>
        <location evidence="1">Cell membrane</location>
        <topology evidence="1">Multi-pass membrane protein</topology>
    </subcellularLocation>
</comment>
<dbReference type="Pfam" id="PF07690">
    <property type="entry name" value="MFS_1"/>
    <property type="match status" value="1"/>
</dbReference>
<dbReference type="CDD" id="cd17324">
    <property type="entry name" value="MFS_NepI_like"/>
    <property type="match status" value="1"/>
</dbReference>
<protein>
    <submittedName>
        <fullName evidence="8">MFS transporter</fullName>
    </submittedName>
</protein>
<dbReference type="AlphaFoldDB" id="A0A545AMB2"/>
<feature type="transmembrane region" description="Helical" evidence="6">
    <location>
        <begin position="238"/>
        <end position="260"/>
    </location>
</feature>
<feature type="domain" description="Major facilitator superfamily (MFS) profile" evidence="7">
    <location>
        <begin position="8"/>
        <end position="379"/>
    </location>
</feature>
<feature type="transmembrane region" description="Helical" evidence="6">
    <location>
        <begin position="203"/>
        <end position="226"/>
    </location>
</feature>
<evidence type="ECO:0000313" key="9">
    <source>
        <dbReference type="Proteomes" id="UP000317982"/>
    </source>
</evidence>
<gene>
    <name evidence="8" type="ORF">FL583_27740</name>
</gene>
<keyword evidence="5 6" id="KW-0472">Membrane</keyword>
<keyword evidence="3 6" id="KW-0812">Transmembrane</keyword>
<keyword evidence="4 6" id="KW-1133">Transmembrane helix</keyword>
<evidence type="ECO:0000256" key="6">
    <source>
        <dbReference type="SAM" id="Phobius"/>
    </source>
</evidence>
<dbReference type="GO" id="GO:0005886">
    <property type="term" value="C:plasma membrane"/>
    <property type="evidence" value="ECO:0007669"/>
    <property type="project" value="UniProtKB-SubCell"/>
</dbReference>
<name>A0A545AMB2_9ACTN</name>
<dbReference type="InterPro" id="IPR050189">
    <property type="entry name" value="MFS_Efflux_Transporters"/>
</dbReference>
<feature type="transmembrane region" description="Helical" evidence="6">
    <location>
        <begin position="267"/>
        <end position="285"/>
    </location>
</feature>
<feature type="transmembrane region" description="Helical" evidence="6">
    <location>
        <begin position="291"/>
        <end position="313"/>
    </location>
</feature>
<dbReference type="PROSITE" id="PS50850">
    <property type="entry name" value="MFS"/>
    <property type="match status" value="1"/>
</dbReference>
<feature type="transmembrane region" description="Helical" evidence="6">
    <location>
        <begin position="160"/>
        <end position="182"/>
    </location>
</feature>
<dbReference type="Proteomes" id="UP000317982">
    <property type="component" value="Unassembled WGS sequence"/>
</dbReference>
<dbReference type="InterPro" id="IPR036259">
    <property type="entry name" value="MFS_trans_sf"/>
</dbReference>
<dbReference type="GO" id="GO:0022857">
    <property type="term" value="F:transmembrane transporter activity"/>
    <property type="evidence" value="ECO:0007669"/>
    <property type="project" value="InterPro"/>
</dbReference>
<comment type="caution">
    <text evidence="8">The sequence shown here is derived from an EMBL/GenBank/DDBJ whole genome shotgun (WGS) entry which is preliminary data.</text>
</comment>
<proteinExistence type="predicted"/>
<feature type="transmembrane region" description="Helical" evidence="6">
    <location>
        <begin position="334"/>
        <end position="352"/>
    </location>
</feature>
<feature type="transmembrane region" description="Helical" evidence="6">
    <location>
        <begin position="42"/>
        <end position="66"/>
    </location>
</feature>
<dbReference type="SUPFAM" id="SSF103473">
    <property type="entry name" value="MFS general substrate transporter"/>
    <property type="match status" value="1"/>
</dbReference>
<accession>A0A545AMB2</accession>
<dbReference type="PANTHER" id="PTHR43124:SF4">
    <property type="entry name" value="SUGAR EFFLUX TRANSPORTER"/>
    <property type="match status" value="1"/>
</dbReference>
<organism evidence="8 9">
    <name type="scientific">Cryptosporangium phraense</name>
    <dbReference type="NCBI Taxonomy" id="2593070"/>
    <lineage>
        <taxon>Bacteria</taxon>
        <taxon>Bacillati</taxon>
        <taxon>Actinomycetota</taxon>
        <taxon>Actinomycetes</taxon>
        <taxon>Cryptosporangiales</taxon>
        <taxon>Cryptosporangiaceae</taxon>
        <taxon>Cryptosporangium</taxon>
    </lineage>
</organism>
<evidence type="ECO:0000256" key="3">
    <source>
        <dbReference type="ARBA" id="ARBA00022692"/>
    </source>
</evidence>
<reference evidence="8 9" key="1">
    <citation type="submission" date="2019-07" db="EMBL/GenBank/DDBJ databases">
        <title>Cryptosporangium phraense sp. nov., isolated from plant litter.</title>
        <authorList>
            <person name="Suriyachadkun C."/>
        </authorList>
    </citation>
    <scope>NUCLEOTIDE SEQUENCE [LARGE SCALE GENOMIC DNA]</scope>
    <source>
        <strain evidence="8 9">A-T 5661</strain>
    </source>
</reference>
<dbReference type="PANTHER" id="PTHR43124">
    <property type="entry name" value="PURINE EFFLUX PUMP PBUE"/>
    <property type="match status" value="1"/>
</dbReference>
<dbReference type="OrthoDB" id="4335859at2"/>
<evidence type="ECO:0000259" key="7">
    <source>
        <dbReference type="PROSITE" id="PS50850"/>
    </source>
</evidence>
<dbReference type="InterPro" id="IPR011701">
    <property type="entry name" value="MFS"/>
</dbReference>
<feature type="transmembrane region" description="Helical" evidence="6">
    <location>
        <begin position="73"/>
        <end position="97"/>
    </location>
</feature>
<feature type="transmembrane region" description="Helical" evidence="6">
    <location>
        <begin position="103"/>
        <end position="124"/>
    </location>
</feature>
<evidence type="ECO:0000256" key="4">
    <source>
        <dbReference type="ARBA" id="ARBA00022989"/>
    </source>
</evidence>
<sequence length="403" mass="41352">MMTKAIAALVVLSTTTFMYVTTETLPIGLLPLIANDLGVSRSAVGLLVTGYGLVVVVASVPLTALTRRWNRKWLLTGLVGLLVVTTLMSALAGNYWVLLSARLITALGQALFWSIVTPTAFALFPAHVRGRAASALAGGSSLAAVLGVPIGTWLGQQAGWQVAFLAVCAFGIVLTVGVAMLLPTAPGGTEAASRGTEPDTGRFWVIILTTVLGVTGAFTAFTYISAFLTDVNGFSTEAIGPILFVRGIAGVVGVALVSLFIDRAIRATLTTVVALQGVGLALHYVSGDAQWLAIGSVALGGLAFSGMASVLGVRVLQVAPRSTELASASMSTGFNVGITAGALIGGLLLPTVGVRSTALVGVVLTFAALAVLLMEPYFSAAEESDVRALEPPKPLESRFTPAP</sequence>
<evidence type="ECO:0000256" key="2">
    <source>
        <dbReference type="ARBA" id="ARBA00022475"/>
    </source>
</evidence>
<dbReference type="InterPro" id="IPR020846">
    <property type="entry name" value="MFS_dom"/>
</dbReference>
<evidence type="ECO:0000313" key="8">
    <source>
        <dbReference type="EMBL" id="TQS41865.1"/>
    </source>
</evidence>
<dbReference type="InParanoid" id="A0A545AMB2"/>
<feature type="transmembrane region" description="Helical" evidence="6">
    <location>
        <begin position="136"/>
        <end position="154"/>
    </location>
</feature>
<dbReference type="Gene3D" id="1.20.1250.20">
    <property type="entry name" value="MFS general substrate transporter like domains"/>
    <property type="match status" value="1"/>
</dbReference>